<gene>
    <name evidence="1" type="ORF">IDJ77_04005</name>
</gene>
<dbReference type="EMBL" id="JACWMY010000002">
    <property type="protein sequence ID" value="MBD1362965.1"/>
    <property type="molecule type" value="Genomic_DNA"/>
</dbReference>
<comment type="caution">
    <text evidence="1">The sequence shown here is derived from an EMBL/GenBank/DDBJ whole genome shotgun (WGS) entry which is preliminary data.</text>
</comment>
<organism evidence="1 2">
    <name type="scientific">Mucilaginibacter pankratovii</name>
    <dbReference type="NCBI Taxonomy" id="2772110"/>
    <lineage>
        <taxon>Bacteria</taxon>
        <taxon>Pseudomonadati</taxon>
        <taxon>Bacteroidota</taxon>
        <taxon>Sphingobacteriia</taxon>
        <taxon>Sphingobacteriales</taxon>
        <taxon>Sphingobacteriaceae</taxon>
        <taxon>Mucilaginibacter</taxon>
    </lineage>
</organism>
<protein>
    <recommendedName>
        <fullName evidence="3">Response regulator receiver domain-containing protein</fullName>
    </recommendedName>
</protein>
<name>A0ABR7WKW6_9SPHI</name>
<keyword evidence="2" id="KW-1185">Reference proteome</keyword>
<evidence type="ECO:0000313" key="2">
    <source>
        <dbReference type="Proteomes" id="UP000606600"/>
    </source>
</evidence>
<sequence>MKKVLLIENQYLQFKSIRKELQEHYEGEFEIYPLEIGDEETDRKEFEALMDQVRIALNERYGKMENKKSKSVLRTLIKDENFDLLIIDYKLVGYDGAPTGIQLASDFRADNIRCPILFLSRTPDNRSDILTTRGSVSEPYSWASKGYSDHDLLDGGYVNSDVTSKIDALIKLNKLEEVQTILLSLVRSEPMMQLIKTDDVKFFTDRVYRFNFDEGQKKEIMEMEEDPMQDEEIRVRFLNKYRELLKNIS</sequence>
<evidence type="ECO:0008006" key="3">
    <source>
        <dbReference type="Google" id="ProtNLM"/>
    </source>
</evidence>
<reference evidence="1 2" key="1">
    <citation type="submission" date="2020-09" db="EMBL/GenBank/DDBJ databases">
        <title>Novel species of Mucilaginibacter isolated from a glacier on the Tibetan Plateau.</title>
        <authorList>
            <person name="Liu Q."/>
            <person name="Xin Y.-H."/>
        </authorList>
    </citation>
    <scope>NUCLEOTIDE SEQUENCE [LARGE SCALE GENOMIC DNA]</scope>
    <source>
        <strain evidence="1 2">ZT4R22</strain>
    </source>
</reference>
<evidence type="ECO:0000313" key="1">
    <source>
        <dbReference type="EMBL" id="MBD1362965.1"/>
    </source>
</evidence>
<proteinExistence type="predicted"/>
<dbReference type="Proteomes" id="UP000606600">
    <property type="component" value="Unassembled WGS sequence"/>
</dbReference>
<dbReference type="RefSeq" id="WP_191187639.1">
    <property type="nucleotide sequence ID" value="NZ_JACWMY010000002.1"/>
</dbReference>
<accession>A0ABR7WKW6</accession>